<dbReference type="AlphaFoldDB" id="A7ANY4"/>
<evidence type="ECO:0000313" key="1">
    <source>
        <dbReference type="EMBL" id="EDO08268.1"/>
    </source>
</evidence>
<dbReference type="Proteomes" id="UP000002173">
    <property type="component" value="Chromosome 3"/>
</dbReference>
<keyword evidence="2" id="KW-1185">Reference proteome</keyword>
<dbReference type="InParanoid" id="A7ANY4"/>
<name>A7ANY4_BABBO</name>
<dbReference type="OMA" id="MKATHIL"/>
<dbReference type="eggNOG" id="ENOG502SV85">
    <property type="taxonomic scope" value="Eukaryota"/>
</dbReference>
<accession>A7ANY4</accession>
<comment type="caution">
    <text evidence="1">The sequence shown here is derived from an EMBL/GenBank/DDBJ whole genome shotgun (WGS) entry which is preliminary data.</text>
</comment>
<dbReference type="STRING" id="5865.A7ANY4"/>
<organism evidence="1 2">
    <name type="scientific">Babesia bovis</name>
    <dbReference type="NCBI Taxonomy" id="5865"/>
    <lineage>
        <taxon>Eukaryota</taxon>
        <taxon>Sar</taxon>
        <taxon>Alveolata</taxon>
        <taxon>Apicomplexa</taxon>
        <taxon>Aconoidasida</taxon>
        <taxon>Piroplasmida</taxon>
        <taxon>Babesiidae</taxon>
        <taxon>Babesia</taxon>
    </lineage>
</organism>
<dbReference type="VEuPathDB" id="PiroplasmaDB:BBOV_III007070"/>
<protein>
    <submittedName>
        <fullName evidence="1">Uncharacterized protein</fullName>
    </submittedName>
</protein>
<proteinExistence type="predicted"/>
<reference evidence="1 2" key="1">
    <citation type="journal article" date="2007" name="PLoS Pathog.">
        <title>Genome sequence of Babesia bovis and comparative analysis of apicomplexan hemoprotozoa.</title>
        <authorList>
            <person name="Brayton K.A."/>
            <person name="Lau A.O.T."/>
            <person name="Herndon D.R."/>
            <person name="Hannick L."/>
            <person name="Kappmeyer L.S."/>
            <person name="Berens S.J."/>
            <person name="Bidwell S.L."/>
            <person name="Brown W.C."/>
            <person name="Crabtree J."/>
            <person name="Fadrosh D."/>
            <person name="Feldblum T."/>
            <person name="Forberger H.A."/>
            <person name="Haas B.J."/>
            <person name="Howell J.M."/>
            <person name="Khouri H."/>
            <person name="Koo H."/>
            <person name="Mann D.J."/>
            <person name="Norimine J."/>
            <person name="Paulsen I.T."/>
            <person name="Radune D."/>
            <person name="Ren Q."/>
            <person name="Smith R.K. Jr."/>
            <person name="Suarez C.E."/>
            <person name="White O."/>
            <person name="Wortman J.R."/>
            <person name="Knowles D.P. Jr."/>
            <person name="McElwain T.F."/>
            <person name="Nene V.M."/>
        </authorList>
    </citation>
    <scope>NUCLEOTIDE SEQUENCE [LARGE SCALE GENOMIC DNA]</scope>
    <source>
        <strain evidence="1">T2Bo</strain>
    </source>
</reference>
<dbReference type="EMBL" id="AAXT01000001">
    <property type="protein sequence ID" value="EDO08268.1"/>
    <property type="molecule type" value="Genomic_DNA"/>
</dbReference>
<evidence type="ECO:0000313" key="2">
    <source>
        <dbReference type="Proteomes" id="UP000002173"/>
    </source>
</evidence>
<sequence length="1144" mass="130369">MKSQIKGAMRAKRILKNATVYWKGQKTPLLDIPFTGSFRYVRLPNDKLALELVRGAFLGFRRHAANRFIKALDQHGNNLFELSRVGYNANYYRNNIDSILQMYIERMQLDHLFALYQVRLFRMNIIHYMQINLRCITANNEVKYLLIEAISQKIVNFMKEATSYDTIGNFLDNSKGIIRTREKRFKRHIANFIFQSHHDLVKSRAQVFDTTNISCGDSANVVEFKRKRLFVGDSGIDESVTNSSNSFTLDGQTVDNVPIYGNGAALGMAADTSIPSSLQCTITGYSSDYMEHDTFKMPLDIGKCLRGQNILHGPHMPSIDHETKSEDCFISTNVIALVFSHLLKVKYWHRGFPFHTWINQYFIHNANLYHPIFARLYISNVVSLFDKNAIPKEVDALCDLVKKDMANYLEKKLSTQEAVYIQLYGYLQETNFGITELVEMFSIVKRLSHITSFRMLYEYSVRALTDALLITPVDLTTINSITNICNRNDIIGGVESLLHVMEIKMMQNIHTATCLDICGMLQALYKHSLHSQDLVDAIADKLDTDDIDDINASTIALSIQTLGRMQATFRSNNFLHRISDMFVNNPQMFYDLSESQCSGILWGLYKLHFKHSRLLEVALRRYSSKDLGTPNVNSLVISLSALTRFDSFTNASVLVHIYQLILKNITNMTISTSQQLITCVTRMLENITLCGSDQNSYKRMQVISGKLISSTMKHVCERLMDQITTAQAGAMLNALFRSEQRTSEIIAPLIASITGTYRKNIDWQSSVHVPRKSIFAYNIMPPCPFDPEVCANKLEKLEVTHLVGMCEAIHGLDYWSPYSLHLMLQIQKQIKPQLHDMKATHILSSCISFVNWHFTDIQLEGPNDDNSNQHKKTKMDISKTVNSMVGHDIEKLREAFNSWFDDTQHSCLPGVDILQHFHMILMRSQWKEDFLLCCIESLHRHANFLSAASLPLRRLKMVYDMLRFNIYLNGNVGHKMKLPLYTNTFTATLSSFLILEHVAPIQASHIPMTMPYNLVEFLTELYNISRTESFHNFIYENGGGASGLTDGNEDEDDIGLEIANCDLVVKSGNEVPQIRPLLVDDSLDKMGADLSVSSYHGHQGSGAIIHVKDKYIYVDPVIGGFRTSLLILDAKRHYVPHLVETIYS</sequence>
<gene>
    <name evidence="1" type="ORF">BBOV_III007070</name>
</gene>